<dbReference type="EMBL" id="SJPJ01000001">
    <property type="protein sequence ID" value="TWT78860.1"/>
    <property type="molecule type" value="Genomic_DNA"/>
</dbReference>
<evidence type="ECO:0000313" key="2">
    <source>
        <dbReference type="Proteomes" id="UP000315010"/>
    </source>
</evidence>
<dbReference type="AlphaFoldDB" id="A0A5C5YVJ4"/>
<gene>
    <name evidence="1" type="ORF">CA13_02570</name>
</gene>
<keyword evidence="2" id="KW-1185">Reference proteome</keyword>
<organism evidence="1 2">
    <name type="scientific">Novipirellula herctigrandis</name>
    <dbReference type="NCBI Taxonomy" id="2527986"/>
    <lineage>
        <taxon>Bacteria</taxon>
        <taxon>Pseudomonadati</taxon>
        <taxon>Planctomycetota</taxon>
        <taxon>Planctomycetia</taxon>
        <taxon>Pirellulales</taxon>
        <taxon>Pirellulaceae</taxon>
        <taxon>Novipirellula</taxon>
    </lineage>
</organism>
<accession>A0A5C5YVJ4</accession>
<reference evidence="1 2" key="1">
    <citation type="submission" date="2019-02" db="EMBL/GenBank/DDBJ databases">
        <title>Deep-cultivation of Planctomycetes and their phenomic and genomic characterization uncovers novel biology.</title>
        <authorList>
            <person name="Wiegand S."/>
            <person name="Jogler M."/>
            <person name="Boedeker C."/>
            <person name="Pinto D."/>
            <person name="Vollmers J."/>
            <person name="Rivas-Marin E."/>
            <person name="Kohn T."/>
            <person name="Peeters S.H."/>
            <person name="Heuer A."/>
            <person name="Rast P."/>
            <person name="Oberbeckmann S."/>
            <person name="Bunk B."/>
            <person name="Jeske O."/>
            <person name="Meyerdierks A."/>
            <person name="Storesund J.E."/>
            <person name="Kallscheuer N."/>
            <person name="Luecker S."/>
            <person name="Lage O.M."/>
            <person name="Pohl T."/>
            <person name="Merkel B.J."/>
            <person name="Hornburger P."/>
            <person name="Mueller R.-W."/>
            <person name="Bruemmer F."/>
            <person name="Labrenz M."/>
            <person name="Spormann A.M."/>
            <person name="Op Den Camp H."/>
            <person name="Overmann J."/>
            <person name="Amann R."/>
            <person name="Jetten M.S.M."/>
            <person name="Mascher T."/>
            <person name="Medema M.H."/>
            <person name="Devos D.P."/>
            <person name="Kaster A.-K."/>
            <person name="Ovreas L."/>
            <person name="Rohde M."/>
            <person name="Galperin M.Y."/>
            <person name="Jogler C."/>
        </authorList>
    </citation>
    <scope>NUCLEOTIDE SEQUENCE [LARGE SCALE GENOMIC DNA]</scope>
    <source>
        <strain evidence="1 2">CA13</strain>
    </source>
</reference>
<name>A0A5C5YVJ4_9BACT</name>
<proteinExistence type="predicted"/>
<comment type="caution">
    <text evidence="1">The sequence shown here is derived from an EMBL/GenBank/DDBJ whole genome shotgun (WGS) entry which is preliminary data.</text>
</comment>
<protein>
    <submittedName>
        <fullName evidence="1">Uncharacterized protein</fullName>
    </submittedName>
</protein>
<sequence>MQKYRVKWTNRIDEVAIGGGSMIRLQNNDYAITVISLTVNSSTAPSVAAM</sequence>
<dbReference type="Proteomes" id="UP000315010">
    <property type="component" value="Unassembled WGS sequence"/>
</dbReference>
<evidence type="ECO:0000313" key="1">
    <source>
        <dbReference type="EMBL" id="TWT78860.1"/>
    </source>
</evidence>